<keyword evidence="3" id="KW-1185">Reference proteome</keyword>
<feature type="compositionally biased region" description="Basic and acidic residues" evidence="1">
    <location>
        <begin position="65"/>
        <end position="74"/>
    </location>
</feature>
<dbReference type="InterPro" id="IPR042099">
    <property type="entry name" value="ANL_N_sf"/>
</dbReference>
<dbReference type="Proteomes" id="UP000199215">
    <property type="component" value="Unassembled WGS sequence"/>
</dbReference>
<reference evidence="2 3" key="1">
    <citation type="submission" date="2016-10" db="EMBL/GenBank/DDBJ databases">
        <authorList>
            <person name="de Groot N.N."/>
        </authorList>
    </citation>
    <scope>NUCLEOTIDE SEQUENCE [LARGE SCALE GENOMIC DNA]</scope>
    <source>
        <strain evidence="2 3">IBRC-M10418</strain>
    </source>
</reference>
<name>A0A1H6IYK1_9EURY</name>
<dbReference type="STRING" id="1267564.SAMN05192561_104105"/>
<sequence length="448" mass="49462">MTDVYDPIETDPWDDVVARHESLLSDQLAYLAEHSDYYRRKFREWDVDPASITTLEAFREIPFTTKEDERRNQADPDPDQPLGAHQAVPTADLNRTISSSGTTGKPTYFGLTASDREHWNAVIKRCFYATGIRPEETVIFGVGQTMVPGGTPYFEAMTELGANVVPAGGGSTERLLDALQDLHAPVLFTTTSHLRYLTERAPEIIDRSVDELPAVKLIGGGGPGISSPEIRRTLYEAWDADLVRELMGLGDVVGCLWAECAAEAGMHYCGQGYAHVELLDPDTETVIPFEEGAEGELVYTPLGREATPLLRYRSGDYVRITGTDCECGRTSPRMQCIGRVDEMLIYKGMNVFPSAIRDVVAEVEGTLPYARVTVPDSDTVRFESPIPVTVVLDPDSDREADAVVEDAIDRVRSRLKVRIDPQPVSPSAIELSEYKTNLVEVESEATEA</sequence>
<dbReference type="PANTHER" id="PTHR43845">
    <property type="entry name" value="BLR5969 PROTEIN"/>
    <property type="match status" value="1"/>
</dbReference>
<gene>
    <name evidence="2" type="ORF">SAMN05192561_104105</name>
</gene>
<dbReference type="Gene3D" id="3.30.300.30">
    <property type="match status" value="1"/>
</dbReference>
<evidence type="ECO:0000256" key="1">
    <source>
        <dbReference type="SAM" id="MobiDB-lite"/>
    </source>
</evidence>
<dbReference type="RefSeq" id="WP_092816958.1">
    <property type="nucleotide sequence ID" value="NZ_FNWU01000004.1"/>
</dbReference>
<evidence type="ECO:0000313" key="2">
    <source>
        <dbReference type="EMBL" id="SEH52173.1"/>
    </source>
</evidence>
<organism evidence="2 3">
    <name type="scientific">Halopenitus malekzadehii</name>
    <dbReference type="NCBI Taxonomy" id="1267564"/>
    <lineage>
        <taxon>Archaea</taxon>
        <taxon>Methanobacteriati</taxon>
        <taxon>Methanobacteriota</taxon>
        <taxon>Stenosarchaea group</taxon>
        <taxon>Halobacteria</taxon>
        <taxon>Halobacteriales</taxon>
        <taxon>Haloferacaceae</taxon>
        <taxon>Halopenitus</taxon>
    </lineage>
</organism>
<evidence type="ECO:0000313" key="3">
    <source>
        <dbReference type="Proteomes" id="UP000199215"/>
    </source>
</evidence>
<dbReference type="PANTHER" id="PTHR43845:SF1">
    <property type="entry name" value="BLR5969 PROTEIN"/>
    <property type="match status" value="1"/>
</dbReference>
<proteinExistence type="predicted"/>
<dbReference type="EMBL" id="FNWU01000004">
    <property type="protein sequence ID" value="SEH52173.1"/>
    <property type="molecule type" value="Genomic_DNA"/>
</dbReference>
<dbReference type="SUPFAM" id="SSF56801">
    <property type="entry name" value="Acetyl-CoA synthetase-like"/>
    <property type="match status" value="1"/>
</dbReference>
<dbReference type="GO" id="GO:0016874">
    <property type="term" value="F:ligase activity"/>
    <property type="evidence" value="ECO:0007669"/>
    <property type="project" value="UniProtKB-KW"/>
</dbReference>
<dbReference type="AlphaFoldDB" id="A0A1H6IYK1"/>
<protein>
    <submittedName>
        <fullName evidence="2">Phenylacetate-CoA ligase/benzoylacetate-CoA ligase</fullName>
    </submittedName>
</protein>
<accession>A0A1H6IYK1</accession>
<feature type="region of interest" description="Disordered" evidence="1">
    <location>
        <begin position="59"/>
        <end position="99"/>
    </location>
</feature>
<keyword evidence="2" id="KW-0436">Ligase</keyword>
<dbReference type="InterPro" id="IPR045851">
    <property type="entry name" value="AMP-bd_C_sf"/>
</dbReference>
<dbReference type="OrthoDB" id="37928at2157"/>
<dbReference type="Gene3D" id="3.40.50.12780">
    <property type="entry name" value="N-terminal domain of ligase-like"/>
    <property type="match status" value="1"/>
</dbReference>